<evidence type="ECO:0000259" key="1">
    <source>
        <dbReference type="Pfam" id="PF07940"/>
    </source>
</evidence>
<feature type="domain" description="Heparinase II/III-like C-terminal" evidence="1">
    <location>
        <begin position="42"/>
        <end position="185"/>
    </location>
</feature>
<evidence type="ECO:0000313" key="2">
    <source>
        <dbReference type="EMBL" id="MPM52557.1"/>
    </source>
</evidence>
<dbReference type="Gene3D" id="2.70.98.70">
    <property type="match status" value="1"/>
</dbReference>
<gene>
    <name evidence="2" type="ORF">SDC9_99317</name>
</gene>
<accession>A0A645AHR0</accession>
<dbReference type="AlphaFoldDB" id="A0A645AHR0"/>
<dbReference type="GO" id="GO:0016829">
    <property type="term" value="F:lyase activity"/>
    <property type="evidence" value="ECO:0007669"/>
    <property type="project" value="InterPro"/>
</dbReference>
<proteinExistence type="predicted"/>
<organism evidence="2">
    <name type="scientific">bioreactor metagenome</name>
    <dbReference type="NCBI Taxonomy" id="1076179"/>
    <lineage>
        <taxon>unclassified sequences</taxon>
        <taxon>metagenomes</taxon>
        <taxon>ecological metagenomes</taxon>
    </lineage>
</organism>
<protein>
    <recommendedName>
        <fullName evidence="1">Heparinase II/III-like C-terminal domain-containing protein</fullName>
    </recommendedName>
</protein>
<sequence length="256" mass="29049">MYLDEIGNAKAKDALINDFWLPETEVGGGRDKADTSSGFFFAAKGGHNAESHNHNDLGSCVLYINGKPCLIDLGRETYTAKTFSNKRYEIWTMQSQYHNIPKINGFDQLPGREYKAKNTGFKSNKKQIVFSTDIADAYPKAANVKKWERSYQLERGKQFTVRDVYQFNKTPDKASTLNFVTCSKVFENEPGTLLLQGEDFMLELKYDAKSVTPKIEFTEVTDSGLKRYWPNGITRIVLTLNNLKANGKNKITIIKK</sequence>
<comment type="caution">
    <text evidence="2">The sequence shown here is derived from an EMBL/GenBank/DDBJ whole genome shotgun (WGS) entry which is preliminary data.</text>
</comment>
<reference evidence="2" key="1">
    <citation type="submission" date="2019-08" db="EMBL/GenBank/DDBJ databases">
        <authorList>
            <person name="Kucharzyk K."/>
            <person name="Murdoch R.W."/>
            <person name="Higgins S."/>
            <person name="Loffler F."/>
        </authorList>
    </citation>
    <scope>NUCLEOTIDE SEQUENCE</scope>
</reference>
<dbReference type="EMBL" id="VSSQ01013916">
    <property type="protein sequence ID" value="MPM52557.1"/>
    <property type="molecule type" value="Genomic_DNA"/>
</dbReference>
<name>A0A645AHR0_9ZZZZ</name>
<dbReference type="Pfam" id="PF07940">
    <property type="entry name" value="Hepar_II_III_C"/>
    <property type="match status" value="1"/>
</dbReference>
<dbReference type="InterPro" id="IPR012480">
    <property type="entry name" value="Hepar_II_III_C"/>
</dbReference>